<protein>
    <submittedName>
        <fullName evidence="2">YfdX protein</fullName>
    </submittedName>
</protein>
<accession>A0A369CJ94</accession>
<gene>
    <name evidence="2" type="ORF">DFQ59_102261</name>
</gene>
<evidence type="ECO:0000256" key="1">
    <source>
        <dbReference type="SAM" id="SignalP"/>
    </source>
</evidence>
<proteinExistence type="predicted"/>
<keyword evidence="3" id="KW-1185">Reference proteome</keyword>
<dbReference type="RefSeq" id="WP_114278747.1">
    <property type="nucleotide sequence ID" value="NZ_QPJY01000002.1"/>
</dbReference>
<comment type="caution">
    <text evidence="2">The sequence shown here is derived from an EMBL/GenBank/DDBJ whole genome shotgun (WGS) entry which is preliminary data.</text>
</comment>
<dbReference type="AlphaFoldDB" id="A0A369CJ94"/>
<organism evidence="2 3">
    <name type="scientific">Thioalbus denitrificans</name>
    <dbReference type="NCBI Taxonomy" id="547122"/>
    <lineage>
        <taxon>Bacteria</taxon>
        <taxon>Pseudomonadati</taxon>
        <taxon>Pseudomonadota</taxon>
        <taxon>Gammaproteobacteria</taxon>
        <taxon>Chromatiales</taxon>
        <taxon>Ectothiorhodospiraceae</taxon>
        <taxon>Thioalbus</taxon>
    </lineage>
</organism>
<dbReference type="EMBL" id="QPJY01000002">
    <property type="protein sequence ID" value="RCX31914.1"/>
    <property type="molecule type" value="Genomic_DNA"/>
</dbReference>
<sequence>MSSLPRFIAILLLLGGLGATSLGVAAAAQDSPPTPVLPGTRALVASALEKVAEAEHGVQAAKDDQKALSRVVESLSWARDLIALARMDQPTGEARALLRYLQLKLKIEDNREALVDLLPLERALERLGNDPGLPHARELLQNAKRALETPDHALALKTLEELDRTLVRDWIDLPLDAAADSIRQALDQIMTRQQPPAADLLPAAEKSLLQLLAGTAS</sequence>
<name>A0A369CJ94_9GAMM</name>
<keyword evidence="1" id="KW-0732">Signal</keyword>
<reference evidence="2 3" key="1">
    <citation type="submission" date="2018-07" db="EMBL/GenBank/DDBJ databases">
        <title>Genomic Encyclopedia of Type Strains, Phase IV (KMG-IV): sequencing the most valuable type-strain genomes for metagenomic binning, comparative biology and taxonomic classification.</title>
        <authorList>
            <person name="Goeker M."/>
        </authorList>
    </citation>
    <scope>NUCLEOTIDE SEQUENCE [LARGE SCALE GENOMIC DNA]</scope>
    <source>
        <strain evidence="2 3">DSM 26407</strain>
    </source>
</reference>
<evidence type="ECO:0000313" key="3">
    <source>
        <dbReference type="Proteomes" id="UP000252707"/>
    </source>
</evidence>
<feature type="chain" id="PRO_5017043784" evidence="1">
    <location>
        <begin position="27"/>
        <end position="217"/>
    </location>
</feature>
<feature type="signal peptide" evidence="1">
    <location>
        <begin position="1"/>
        <end position="26"/>
    </location>
</feature>
<evidence type="ECO:0000313" key="2">
    <source>
        <dbReference type="EMBL" id="RCX31914.1"/>
    </source>
</evidence>
<dbReference type="Proteomes" id="UP000252707">
    <property type="component" value="Unassembled WGS sequence"/>
</dbReference>